<proteinExistence type="predicted"/>
<organism evidence="3 4">
    <name type="scientific">Nocardia abscessus</name>
    <dbReference type="NCBI Taxonomy" id="120957"/>
    <lineage>
        <taxon>Bacteria</taxon>
        <taxon>Bacillati</taxon>
        <taxon>Actinomycetota</taxon>
        <taxon>Actinomycetes</taxon>
        <taxon>Mycobacteriales</taxon>
        <taxon>Nocardiaceae</taxon>
        <taxon>Nocardia</taxon>
    </lineage>
</organism>
<dbReference type="EMBL" id="JADLRE010000028">
    <property type="protein sequence ID" value="MBF6228969.1"/>
    <property type="molecule type" value="Genomic_DNA"/>
</dbReference>
<protein>
    <recommendedName>
        <fullName evidence="2">DUF6973 domain-containing protein</fullName>
    </recommendedName>
</protein>
<feature type="region of interest" description="Disordered" evidence="1">
    <location>
        <begin position="381"/>
        <end position="417"/>
    </location>
</feature>
<feature type="domain" description="DUF6973" evidence="2">
    <location>
        <begin position="267"/>
        <end position="367"/>
    </location>
</feature>
<dbReference type="Pfam" id="PF22322">
    <property type="entry name" value="DUF6973"/>
    <property type="match status" value="1"/>
</dbReference>
<accession>A0ABS0CF54</accession>
<reference evidence="3 4" key="1">
    <citation type="submission" date="2020-10" db="EMBL/GenBank/DDBJ databases">
        <title>Identification of Nocardia species via Next-generation sequencing and recognition of intraspecies genetic diversity.</title>
        <authorList>
            <person name="Li P."/>
            <person name="Li P."/>
            <person name="Lu B."/>
        </authorList>
    </citation>
    <scope>NUCLEOTIDE SEQUENCE [LARGE SCALE GENOMIC DNA]</scope>
    <source>
        <strain evidence="3 4">N-11</strain>
    </source>
</reference>
<name>A0ABS0CF54_9NOCA</name>
<gene>
    <name evidence="3" type="ORF">IU470_28240</name>
</gene>
<evidence type="ECO:0000313" key="4">
    <source>
        <dbReference type="Proteomes" id="UP000807309"/>
    </source>
</evidence>
<comment type="caution">
    <text evidence="3">The sequence shown here is derived from an EMBL/GenBank/DDBJ whole genome shotgun (WGS) entry which is preliminary data.</text>
</comment>
<dbReference type="RefSeq" id="WP_195035846.1">
    <property type="nucleotide sequence ID" value="NZ_JADLRE010000028.1"/>
</dbReference>
<dbReference type="Proteomes" id="UP000807309">
    <property type="component" value="Unassembled WGS sequence"/>
</dbReference>
<sequence>MWIPKLGDLISISAGTESRSLDVSALKALGERAESVEKGLNATADAMRRQIQALEWSGAASRAATDRADQEYQDVRRIADAHGRLGELAIGAYNDMSYAVSFLTSTALLLMSEGFAVDQDWTVHAPEGGDKDRATNDTVSLQAQAKHIGSSMETWAPQITQVIRDIRLLAPPSAADRFTTDPAEVAEIKGRPAGAGPATLHERLLAKYNVTPDPDGTVMFPTDPDSALGKALAAAGFEPRRVTASEAQLLSELDLHGVLAFAMIEQAASEEGTTIFEDKPRAGGVGDGHADAFRHAYWNTLLSKEFGQDWANAYTTAHERIDGPTSHASAEAMDLHNNEVGRRIQAEHPNASPTELKELVKKAVENGQLVVVGPDGQLKYSNQVPFGDTGITDKEPPARGGHDPEVTRGEPKNGTYY</sequence>
<feature type="compositionally biased region" description="Basic and acidic residues" evidence="1">
    <location>
        <begin position="391"/>
        <end position="411"/>
    </location>
</feature>
<dbReference type="InterPro" id="IPR054246">
    <property type="entry name" value="DUF6973"/>
</dbReference>
<keyword evidence="4" id="KW-1185">Reference proteome</keyword>
<evidence type="ECO:0000259" key="2">
    <source>
        <dbReference type="Pfam" id="PF22322"/>
    </source>
</evidence>
<evidence type="ECO:0000313" key="3">
    <source>
        <dbReference type="EMBL" id="MBF6228969.1"/>
    </source>
</evidence>
<evidence type="ECO:0000256" key="1">
    <source>
        <dbReference type="SAM" id="MobiDB-lite"/>
    </source>
</evidence>